<dbReference type="OrthoDB" id="3254696at2759"/>
<dbReference type="PANTHER" id="PTHR34605">
    <property type="entry name" value="PHAGE_INTEGRASE DOMAIN-CONTAINING PROTEIN"/>
    <property type="match status" value="1"/>
</dbReference>
<dbReference type="InterPro" id="IPR013762">
    <property type="entry name" value="Integrase-like_cat_sf"/>
</dbReference>
<dbReference type="PANTHER" id="PTHR34605:SF3">
    <property type="entry name" value="P CELL-TYPE AGGLUTINATION PROTEIN MAP4-LIKE-RELATED"/>
    <property type="match status" value="1"/>
</dbReference>
<name>A0A5C3KIN7_COPMA</name>
<evidence type="ECO:0008006" key="5">
    <source>
        <dbReference type="Google" id="ProtNLM"/>
    </source>
</evidence>
<keyword evidence="2" id="KW-0233">DNA recombination</keyword>
<keyword evidence="1" id="KW-0238">DNA-binding</keyword>
<protein>
    <recommendedName>
        <fullName evidence="5">DNA breaking-rejoining enzyme</fullName>
    </recommendedName>
</protein>
<evidence type="ECO:0000313" key="3">
    <source>
        <dbReference type="EMBL" id="TFK20046.1"/>
    </source>
</evidence>
<dbReference type="GO" id="GO:0006310">
    <property type="term" value="P:DNA recombination"/>
    <property type="evidence" value="ECO:0007669"/>
    <property type="project" value="UniProtKB-KW"/>
</dbReference>
<keyword evidence="4" id="KW-1185">Reference proteome</keyword>
<reference evidence="3 4" key="1">
    <citation type="journal article" date="2019" name="Nat. Ecol. Evol.">
        <title>Megaphylogeny resolves global patterns of mushroom evolution.</title>
        <authorList>
            <person name="Varga T."/>
            <person name="Krizsan K."/>
            <person name="Foldi C."/>
            <person name="Dima B."/>
            <person name="Sanchez-Garcia M."/>
            <person name="Sanchez-Ramirez S."/>
            <person name="Szollosi G.J."/>
            <person name="Szarkandi J.G."/>
            <person name="Papp V."/>
            <person name="Albert L."/>
            <person name="Andreopoulos W."/>
            <person name="Angelini C."/>
            <person name="Antonin V."/>
            <person name="Barry K.W."/>
            <person name="Bougher N.L."/>
            <person name="Buchanan P."/>
            <person name="Buyck B."/>
            <person name="Bense V."/>
            <person name="Catcheside P."/>
            <person name="Chovatia M."/>
            <person name="Cooper J."/>
            <person name="Damon W."/>
            <person name="Desjardin D."/>
            <person name="Finy P."/>
            <person name="Geml J."/>
            <person name="Haridas S."/>
            <person name="Hughes K."/>
            <person name="Justo A."/>
            <person name="Karasinski D."/>
            <person name="Kautmanova I."/>
            <person name="Kiss B."/>
            <person name="Kocsube S."/>
            <person name="Kotiranta H."/>
            <person name="LaButti K.M."/>
            <person name="Lechner B.E."/>
            <person name="Liimatainen K."/>
            <person name="Lipzen A."/>
            <person name="Lukacs Z."/>
            <person name="Mihaltcheva S."/>
            <person name="Morgado L.N."/>
            <person name="Niskanen T."/>
            <person name="Noordeloos M.E."/>
            <person name="Ohm R.A."/>
            <person name="Ortiz-Santana B."/>
            <person name="Ovrebo C."/>
            <person name="Racz N."/>
            <person name="Riley R."/>
            <person name="Savchenko A."/>
            <person name="Shiryaev A."/>
            <person name="Soop K."/>
            <person name="Spirin V."/>
            <person name="Szebenyi C."/>
            <person name="Tomsovsky M."/>
            <person name="Tulloss R.E."/>
            <person name="Uehling J."/>
            <person name="Grigoriev I.V."/>
            <person name="Vagvolgyi C."/>
            <person name="Papp T."/>
            <person name="Martin F.M."/>
            <person name="Miettinen O."/>
            <person name="Hibbett D.S."/>
            <person name="Nagy L.G."/>
        </authorList>
    </citation>
    <scope>NUCLEOTIDE SEQUENCE [LARGE SCALE GENOMIC DNA]</scope>
    <source>
        <strain evidence="3 4">CBS 121175</strain>
    </source>
</reference>
<gene>
    <name evidence="3" type="ORF">FA15DRAFT_682711</name>
</gene>
<sequence>MPITLSKPFSSKLKLALKNRVSNAMSRNYSSSISTFTRFYNKESIPHHLCFPTSEFILCAFATSGTGTLSVSTIRNQLAALHNYHIIHGLEWNGSHHLSYVLSGVDRLSPPSARQPPQLPVNAKMLAELTSALDLHNQFDAAIAACASVAFWGQAQLGKLLKTSAQSLLDLSTLKASSNPHSLLCNHLLINNVQYAHNLFIYKTHFGQRNLTKSRFLDWCNQIWTPLGYPRFTGHSFRIGGTTELLLAGVPPDVVKAMGRWSLDAFLRYWRSLNNFAPLSSIKKQIISLLSSTYSFAHERQAQEHCCVERREK</sequence>
<dbReference type="GO" id="GO:0015074">
    <property type="term" value="P:DNA integration"/>
    <property type="evidence" value="ECO:0007669"/>
    <property type="project" value="InterPro"/>
</dbReference>
<dbReference type="SUPFAM" id="SSF56349">
    <property type="entry name" value="DNA breaking-rejoining enzymes"/>
    <property type="match status" value="1"/>
</dbReference>
<proteinExistence type="predicted"/>
<dbReference type="Gene3D" id="1.10.443.10">
    <property type="entry name" value="Intergrase catalytic core"/>
    <property type="match status" value="1"/>
</dbReference>
<organism evidence="3 4">
    <name type="scientific">Coprinopsis marcescibilis</name>
    <name type="common">Agaric fungus</name>
    <name type="synonym">Psathyrella marcescibilis</name>
    <dbReference type="NCBI Taxonomy" id="230819"/>
    <lineage>
        <taxon>Eukaryota</taxon>
        <taxon>Fungi</taxon>
        <taxon>Dikarya</taxon>
        <taxon>Basidiomycota</taxon>
        <taxon>Agaricomycotina</taxon>
        <taxon>Agaricomycetes</taxon>
        <taxon>Agaricomycetidae</taxon>
        <taxon>Agaricales</taxon>
        <taxon>Agaricineae</taxon>
        <taxon>Psathyrellaceae</taxon>
        <taxon>Coprinopsis</taxon>
    </lineage>
</organism>
<dbReference type="InterPro" id="IPR052925">
    <property type="entry name" value="Phage_Integrase-like_Recomb"/>
</dbReference>
<dbReference type="SUPFAM" id="SSF47823">
    <property type="entry name" value="lambda integrase-like, N-terminal domain"/>
    <property type="match status" value="1"/>
</dbReference>
<accession>A0A5C3KIN7</accession>
<dbReference type="GO" id="GO:0003677">
    <property type="term" value="F:DNA binding"/>
    <property type="evidence" value="ECO:0007669"/>
    <property type="project" value="UniProtKB-KW"/>
</dbReference>
<dbReference type="STRING" id="230819.A0A5C3KIN7"/>
<evidence type="ECO:0000256" key="2">
    <source>
        <dbReference type="ARBA" id="ARBA00023172"/>
    </source>
</evidence>
<dbReference type="InterPro" id="IPR011010">
    <property type="entry name" value="DNA_brk_join_enz"/>
</dbReference>
<evidence type="ECO:0000313" key="4">
    <source>
        <dbReference type="Proteomes" id="UP000307440"/>
    </source>
</evidence>
<dbReference type="Gene3D" id="1.10.150.130">
    <property type="match status" value="1"/>
</dbReference>
<dbReference type="AlphaFoldDB" id="A0A5C3KIN7"/>
<dbReference type="EMBL" id="ML210314">
    <property type="protein sequence ID" value="TFK20046.1"/>
    <property type="molecule type" value="Genomic_DNA"/>
</dbReference>
<dbReference type="Proteomes" id="UP000307440">
    <property type="component" value="Unassembled WGS sequence"/>
</dbReference>
<evidence type="ECO:0000256" key="1">
    <source>
        <dbReference type="ARBA" id="ARBA00023125"/>
    </source>
</evidence>
<dbReference type="InterPro" id="IPR010998">
    <property type="entry name" value="Integrase_recombinase_N"/>
</dbReference>